<gene>
    <name evidence="1" type="ORF">TBRA_LOCUS1766</name>
</gene>
<dbReference type="EMBL" id="CADCXV010000336">
    <property type="protein sequence ID" value="CAB0029740.1"/>
    <property type="molecule type" value="Genomic_DNA"/>
</dbReference>
<evidence type="ECO:0000313" key="1">
    <source>
        <dbReference type="EMBL" id="CAB0029740.1"/>
    </source>
</evidence>
<protein>
    <submittedName>
        <fullName evidence="1">Uncharacterized protein</fullName>
    </submittedName>
</protein>
<organism evidence="1 2">
    <name type="scientific">Trichogramma brassicae</name>
    <dbReference type="NCBI Taxonomy" id="86971"/>
    <lineage>
        <taxon>Eukaryota</taxon>
        <taxon>Metazoa</taxon>
        <taxon>Ecdysozoa</taxon>
        <taxon>Arthropoda</taxon>
        <taxon>Hexapoda</taxon>
        <taxon>Insecta</taxon>
        <taxon>Pterygota</taxon>
        <taxon>Neoptera</taxon>
        <taxon>Endopterygota</taxon>
        <taxon>Hymenoptera</taxon>
        <taxon>Apocrita</taxon>
        <taxon>Proctotrupomorpha</taxon>
        <taxon>Chalcidoidea</taxon>
        <taxon>Trichogrammatidae</taxon>
        <taxon>Trichogramma</taxon>
    </lineage>
</organism>
<reference evidence="1 2" key="1">
    <citation type="submission" date="2020-02" db="EMBL/GenBank/DDBJ databases">
        <authorList>
            <person name="Ferguson B K."/>
        </authorList>
    </citation>
    <scope>NUCLEOTIDE SEQUENCE [LARGE SCALE GENOMIC DNA]</scope>
</reference>
<sequence length="268" mass="30623">MYNFISCTRELYSAKRGCTIRAPASYSRAPRGVYNYAHGRAKAGRAREESSTRAHKCEAKSSLFVLQRTNRWRNAETKKRKTARATTRRRWRQLADKCITCAAAAAAATYYIGRVSCAMESARAVYEPFSFPFPMRSESQFLRARDCRRFAFLPTQPLCRAPRLLPIPVRIIIREPADFSPRRVVREKGHVDATLHASFSRCNSLARPEPSCRMHKKASCRRAGHVHTSRLRRVSCGCRSVVACSHESLRLFFSRSFLSATGYFIEEQ</sequence>
<proteinExistence type="predicted"/>
<dbReference type="AlphaFoldDB" id="A0A6H5HWK0"/>
<evidence type="ECO:0000313" key="2">
    <source>
        <dbReference type="Proteomes" id="UP000479190"/>
    </source>
</evidence>
<name>A0A6H5HWK0_9HYME</name>
<accession>A0A6H5HWK0</accession>
<keyword evidence="2" id="KW-1185">Reference proteome</keyword>
<dbReference type="Proteomes" id="UP000479190">
    <property type="component" value="Unassembled WGS sequence"/>
</dbReference>